<evidence type="ECO:0000313" key="9">
    <source>
        <dbReference type="EMBL" id="SEN58548.1"/>
    </source>
</evidence>
<accession>A0A1H8HS28</accession>
<dbReference type="GO" id="GO:0008270">
    <property type="term" value="F:zinc ion binding"/>
    <property type="evidence" value="ECO:0007669"/>
    <property type="project" value="UniProtKB-UniRule"/>
</dbReference>
<dbReference type="InterPro" id="IPR027417">
    <property type="entry name" value="P-loop_NTPase"/>
</dbReference>
<dbReference type="InterPro" id="IPR025662">
    <property type="entry name" value="Sigma_54_int_dom_ATP-bd_1"/>
</dbReference>
<evidence type="ECO:0000256" key="5">
    <source>
        <dbReference type="ARBA" id="ARBA00023186"/>
    </source>
</evidence>
<dbReference type="Pfam" id="PF10431">
    <property type="entry name" value="ClpB_D2-small"/>
    <property type="match status" value="1"/>
</dbReference>
<keyword evidence="4 6" id="KW-0067">ATP-binding</keyword>
<evidence type="ECO:0000256" key="4">
    <source>
        <dbReference type="ARBA" id="ARBA00022840"/>
    </source>
</evidence>
<name>A0A1H8HS28_9BACT</name>
<keyword evidence="3 6" id="KW-0862">Zinc</keyword>
<evidence type="ECO:0000256" key="1">
    <source>
        <dbReference type="ARBA" id="ARBA00022723"/>
    </source>
</evidence>
<evidence type="ECO:0000259" key="8">
    <source>
        <dbReference type="PROSITE" id="PS51902"/>
    </source>
</evidence>
<feature type="binding site" evidence="6 7">
    <location>
        <position position="33"/>
    </location>
    <ligand>
        <name>Zn(2+)</name>
        <dbReference type="ChEBI" id="CHEBI:29105"/>
    </ligand>
</feature>
<dbReference type="GO" id="GO:0008233">
    <property type="term" value="F:peptidase activity"/>
    <property type="evidence" value="ECO:0007669"/>
    <property type="project" value="UniProtKB-KW"/>
</dbReference>
<dbReference type="SUPFAM" id="SSF52540">
    <property type="entry name" value="P-loop containing nucleoside triphosphate hydrolases"/>
    <property type="match status" value="1"/>
</dbReference>
<dbReference type="Pfam" id="PF06689">
    <property type="entry name" value="zf-C4_ClpX"/>
    <property type="match status" value="1"/>
</dbReference>
<dbReference type="CDD" id="cd19497">
    <property type="entry name" value="RecA-like_ClpX"/>
    <property type="match status" value="1"/>
</dbReference>
<dbReference type="PROSITE" id="PS51902">
    <property type="entry name" value="CLPX_ZB"/>
    <property type="match status" value="1"/>
</dbReference>
<dbReference type="Gene3D" id="1.10.8.60">
    <property type="match status" value="1"/>
</dbReference>
<comment type="caution">
    <text evidence="6">Lacks conserved residue(s) required for the propagation of feature annotation.</text>
</comment>
<dbReference type="SMART" id="SM01086">
    <property type="entry name" value="ClpB_D2-small"/>
    <property type="match status" value="1"/>
</dbReference>
<dbReference type="InterPro" id="IPR038366">
    <property type="entry name" value="Znf_CppX_C4_sf"/>
</dbReference>
<dbReference type="OrthoDB" id="9804062at2"/>
<dbReference type="Gene3D" id="3.40.50.300">
    <property type="entry name" value="P-loop containing nucleotide triphosphate hydrolases"/>
    <property type="match status" value="1"/>
</dbReference>
<organism evidence="9 10">
    <name type="scientific">Chitinophaga rupis</name>
    <dbReference type="NCBI Taxonomy" id="573321"/>
    <lineage>
        <taxon>Bacteria</taxon>
        <taxon>Pseudomonadati</taxon>
        <taxon>Bacteroidota</taxon>
        <taxon>Chitinophagia</taxon>
        <taxon>Chitinophagales</taxon>
        <taxon>Chitinophagaceae</taxon>
        <taxon>Chitinophaga</taxon>
    </lineage>
</organism>
<dbReference type="InterPro" id="IPR003593">
    <property type="entry name" value="AAA+_ATPase"/>
</dbReference>
<dbReference type="HAMAP" id="MF_00175">
    <property type="entry name" value="ClpX"/>
    <property type="match status" value="1"/>
</dbReference>
<dbReference type="InterPro" id="IPR050052">
    <property type="entry name" value="ATP-dep_Clp_protease_ClpX"/>
</dbReference>
<dbReference type="EMBL" id="FOBB01000011">
    <property type="protein sequence ID" value="SEN58548.1"/>
    <property type="molecule type" value="Genomic_DNA"/>
</dbReference>
<comment type="similarity">
    <text evidence="6 7">Belongs to the ClpX chaperone family.</text>
</comment>
<evidence type="ECO:0000256" key="7">
    <source>
        <dbReference type="PROSITE-ProRule" id="PRU01250"/>
    </source>
</evidence>
<dbReference type="GO" id="GO:0046983">
    <property type="term" value="F:protein dimerization activity"/>
    <property type="evidence" value="ECO:0007669"/>
    <property type="project" value="UniProtKB-UniRule"/>
</dbReference>
<keyword evidence="9" id="KW-0378">Hydrolase</keyword>
<keyword evidence="5 6" id="KW-0143">Chaperone</keyword>
<dbReference type="SUPFAM" id="SSF57716">
    <property type="entry name" value="Glucocorticoid receptor-like (DNA-binding domain)"/>
    <property type="match status" value="1"/>
</dbReference>
<dbReference type="AlphaFoldDB" id="A0A1H8HS28"/>
<dbReference type="GO" id="GO:0005524">
    <property type="term" value="F:ATP binding"/>
    <property type="evidence" value="ECO:0007669"/>
    <property type="project" value="UniProtKB-UniRule"/>
</dbReference>
<comment type="function">
    <text evidence="6">ATP-dependent specificity component of the Clp protease. It directs the protease to specific substrates. Can perform chaperone functions in the absence of ClpP.</text>
</comment>
<dbReference type="InterPro" id="IPR003959">
    <property type="entry name" value="ATPase_AAA_core"/>
</dbReference>
<dbReference type="GO" id="GO:0009376">
    <property type="term" value="C:HslUV protease complex"/>
    <property type="evidence" value="ECO:0007669"/>
    <property type="project" value="TreeGrafter"/>
</dbReference>
<dbReference type="InterPro" id="IPR010603">
    <property type="entry name" value="Znf_CppX_C4"/>
</dbReference>
<feature type="binding site" evidence="6 7">
    <location>
        <position position="30"/>
    </location>
    <ligand>
        <name>Zn(2+)</name>
        <dbReference type="ChEBI" id="CHEBI:29105"/>
    </ligand>
</feature>
<dbReference type="RefSeq" id="WP_089920246.1">
    <property type="nucleotide sequence ID" value="NZ_FOBB01000011.1"/>
</dbReference>
<dbReference type="Pfam" id="PF07724">
    <property type="entry name" value="AAA_2"/>
    <property type="match status" value="1"/>
</dbReference>
<dbReference type="PROSITE" id="PS00675">
    <property type="entry name" value="SIGMA54_INTERACT_1"/>
    <property type="match status" value="1"/>
</dbReference>
<evidence type="ECO:0000256" key="2">
    <source>
        <dbReference type="ARBA" id="ARBA00022741"/>
    </source>
</evidence>
<comment type="subunit">
    <text evidence="6">Component of the ClpX-ClpP complex. Forms a hexameric ring that, in the presence of ATP, binds to fourteen ClpP subunits assembled into a disk-like structure with a central cavity, resembling the structure of eukaryotic proteasomes.</text>
</comment>
<dbReference type="STRING" id="573321.SAMN04488505_111138"/>
<dbReference type="InterPro" id="IPR004487">
    <property type="entry name" value="Clp_protease_ATP-bd_su_ClpX"/>
</dbReference>
<dbReference type="PANTHER" id="PTHR48102">
    <property type="entry name" value="ATP-DEPENDENT CLP PROTEASE ATP-BINDING SUBUNIT CLPX-LIKE, MITOCHONDRIAL-RELATED"/>
    <property type="match status" value="1"/>
</dbReference>
<keyword evidence="2 6" id="KW-0547">Nucleotide-binding</keyword>
<dbReference type="PANTHER" id="PTHR48102:SF7">
    <property type="entry name" value="ATP-DEPENDENT CLP PROTEASE ATP-BINDING SUBUNIT CLPX-LIKE, MITOCHONDRIAL"/>
    <property type="match status" value="1"/>
</dbReference>
<proteinExistence type="inferred from homology"/>
<feature type="binding site" evidence="6 7">
    <location>
        <position position="11"/>
    </location>
    <ligand>
        <name>Zn(2+)</name>
        <dbReference type="ChEBI" id="CHEBI:29105"/>
    </ligand>
</feature>
<keyword evidence="9" id="KW-0645">Protease</keyword>
<keyword evidence="1 6" id="KW-0479">Metal-binding</keyword>
<dbReference type="SMART" id="SM00994">
    <property type="entry name" value="zf-C4_ClpX"/>
    <property type="match status" value="1"/>
</dbReference>
<dbReference type="Gene3D" id="6.20.220.10">
    <property type="entry name" value="ClpX chaperone, C4-type zinc finger domain"/>
    <property type="match status" value="1"/>
</dbReference>
<dbReference type="GO" id="GO:0140662">
    <property type="term" value="F:ATP-dependent protein folding chaperone"/>
    <property type="evidence" value="ECO:0007669"/>
    <property type="project" value="InterPro"/>
</dbReference>
<sequence>MKESKIRCSFCNRSKDEVQILIAGAEGHICENCVANAQEIIEQELFQHNKKAPSHFVPKVAKPVEIKTFLDEYVIGQDDAKKILAVAVYNHYKRLNQQVGDDEVEIEKSNIIMVGETGTGKTLLAKSIAKLLNVPFTIVDATVFTEAGYVGEDVESILTRLLQVCNYDVEAAERGIVYIDEIDKIARKSDNPSITRDVSGEGVQQGLLKLLEGTEVLVPPQGGRKHPEQKLIKVNTQNILFVCGGAFDGVDKIISRRVQTHSIGFTVDKEKEEATKKHILRYVNSQDLKSFGLIPELLGRLPVVTYLNSLDRDALKAILTQPRNALIKQYKKLFKVEGIDLTIEDDAVDYIVDKAMEFKLGARGLRSICEVVMSDAMFHMPSTTEKTFILTKAYAQERLEQSPLVKLKVA</sequence>
<dbReference type="SMART" id="SM00382">
    <property type="entry name" value="AAA"/>
    <property type="match status" value="1"/>
</dbReference>
<dbReference type="FunFam" id="3.40.50.300:FF:000005">
    <property type="entry name" value="ATP-dependent Clp protease ATP-binding subunit ClpX"/>
    <property type="match status" value="1"/>
</dbReference>
<evidence type="ECO:0000313" key="10">
    <source>
        <dbReference type="Proteomes" id="UP000198984"/>
    </source>
</evidence>
<dbReference type="InterPro" id="IPR019489">
    <property type="entry name" value="Clp_ATPase_C"/>
</dbReference>
<evidence type="ECO:0000256" key="3">
    <source>
        <dbReference type="ARBA" id="ARBA00022833"/>
    </source>
</evidence>
<dbReference type="InterPro" id="IPR046425">
    <property type="entry name" value="ClpX_bact"/>
</dbReference>
<keyword evidence="10" id="KW-1185">Reference proteome</keyword>
<reference evidence="9 10" key="1">
    <citation type="submission" date="2016-10" db="EMBL/GenBank/DDBJ databases">
        <authorList>
            <person name="de Groot N.N."/>
        </authorList>
    </citation>
    <scope>NUCLEOTIDE SEQUENCE [LARGE SCALE GENOMIC DNA]</scope>
    <source>
        <strain evidence="9 10">DSM 21039</strain>
    </source>
</reference>
<dbReference type="NCBIfam" id="NF003745">
    <property type="entry name" value="PRK05342.1"/>
    <property type="match status" value="1"/>
</dbReference>
<dbReference type="FunFam" id="1.10.8.60:FF:000002">
    <property type="entry name" value="ATP-dependent Clp protease ATP-binding subunit ClpX"/>
    <property type="match status" value="1"/>
</dbReference>
<dbReference type="GO" id="GO:0051082">
    <property type="term" value="F:unfolded protein binding"/>
    <property type="evidence" value="ECO:0007669"/>
    <property type="project" value="UniProtKB-UniRule"/>
</dbReference>
<evidence type="ECO:0000256" key="6">
    <source>
        <dbReference type="HAMAP-Rule" id="MF_00175"/>
    </source>
</evidence>
<dbReference type="Proteomes" id="UP000198984">
    <property type="component" value="Unassembled WGS sequence"/>
</dbReference>
<dbReference type="GO" id="GO:0051301">
    <property type="term" value="P:cell division"/>
    <property type="evidence" value="ECO:0007669"/>
    <property type="project" value="TreeGrafter"/>
</dbReference>
<feature type="binding site" evidence="6 7">
    <location>
        <position position="8"/>
    </location>
    <ligand>
        <name>Zn(2+)</name>
        <dbReference type="ChEBI" id="CHEBI:29105"/>
    </ligand>
</feature>
<dbReference type="NCBIfam" id="TIGR00382">
    <property type="entry name" value="clpX"/>
    <property type="match status" value="1"/>
</dbReference>
<dbReference type="GO" id="GO:0016887">
    <property type="term" value="F:ATP hydrolysis activity"/>
    <property type="evidence" value="ECO:0007669"/>
    <property type="project" value="InterPro"/>
</dbReference>
<protein>
    <recommendedName>
        <fullName evidence="6">ATP-dependent Clp protease ATP-binding subunit ClpX</fullName>
    </recommendedName>
</protein>
<feature type="domain" description="ClpX-type ZB" evidence="8">
    <location>
        <begin position="1"/>
        <end position="49"/>
    </location>
</feature>
<dbReference type="GO" id="GO:0051603">
    <property type="term" value="P:proteolysis involved in protein catabolic process"/>
    <property type="evidence" value="ECO:0007669"/>
    <property type="project" value="TreeGrafter"/>
</dbReference>
<gene>
    <name evidence="6" type="primary">clpX</name>
    <name evidence="9" type="ORF">SAMN04488505_111138</name>
</gene>
<dbReference type="InterPro" id="IPR059188">
    <property type="entry name" value="Znf_CLPX-like"/>
</dbReference>